<feature type="domain" description="Major facilitator superfamily (MFS) profile" evidence="6">
    <location>
        <begin position="76"/>
        <end position="509"/>
    </location>
</feature>
<dbReference type="InterPro" id="IPR011701">
    <property type="entry name" value="MFS"/>
</dbReference>
<evidence type="ECO:0000313" key="8">
    <source>
        <dbReference type="Proteomes" id="UP001497623"/>
    </source>
</evidence>
<evidence type="ECO:0000256" key="2">
    <source>
        <dbReference type="ARBA" id="ARBA00022692"/>
    </source>
</evidence>
<dbReference type="GO" id="GO:0006820">
    <property type="term" value="P:monoatomic anion transport"/>
    <property type="evidence" value="ECO:0007669"/>
    <property type="project" value="TreeGrafter"/>
</dbReference>
<evidence type="ECO:0000256" key="5">
    <source>
        <dbReference type="SAM" id="Phobius"/>
    </source>
</evidence>
<dbReference type="Gene3D" id="1.20.1250.20">
    <property type="entry name" value="MFS general substrate transporter like domains"/>
    <property type="match status" value="1"/>
</dbReference>
<dbReference type="SUPFAM" id="SSF103473">
    <property type="entry name" value="MFS general substrate transporter"/>
    <property type="match status" value="1"/>
</dbReference>
<feature type="non-terminal residue" evidence="7">
    <location>
        <position position="608"/>
    </location>
</feature>
<dbReference type="InterPro" id="IPR020846">
    <property type="entry name" value="MFS_dom"/>
</dbReference>
<keyword evidence="3 5" id="KW-1133">Transmembrane helix</keyword>
<feature type="transmembrane region" description="Helical" evidence="5">
    <location>
        <begin position="354"/>
        <end position="378"/>
    </location>
</feature>
<evidence type="ECO:0000256" key="4">
    <source>
        <dbReference type="ARBA" id="ARBA00023136"/>
    </source>
</evidence>
<feature type="transmembrane region" description="Helical" evidence="5">
    <location>
        <begin position="160"/>
        <end position="180"/>
    </location>
</feature>
<feature type="transmembrane region" description="Helical" evidence="5">
    <location>
        <begin position="220"/>
        <end position="243"/>
    </location>
</feature>
<comment type="subcellular location">
    <subcellularLocation>
        <location evidence="1">Membrane</location>
        <topology evidence="1">Multi-pass membrane protein</topology>
    </subcellularLocation>
</comment>
<dbReference type="Proteomes" id="UP001497623">
    <property type="component" value="Unassembled WGS sequence"/>
</dbReference>
<keyword evidence="8" id="KW-1185">Reference proteome</keyword>
<reference evidence="7 8" key="1">
    <citation type="submission" date="2024-05" db="EMBL/GenBank/DDBJ databases">
        <authorList>
            <person name="Wallberg A."/>
        </authorList>
    </citation>
    <scope>NUCLEOTIDE SEQUENCE [LARGE SCALE GENOMIC DNA]</scope>
</reference>
<dbReference type="InterPro" id="IPR036259">
    <property type="entry name" value="MFS_trans_sf"/>
</dbReference>
<organism evidence="7 8">
    <name type="scientific">Meganyctiphanes norvegica</name>
    <name type="common">Northern krill</name>
    <name type="synonym">Thysanopoda norvegica</name>
    <dbReference type="NCBI Taxonomy" id="48144"/>
    <lineage>
        <taxon>Eukaryota</taxon>
        <taxon>Metazoa</taxon>
        <taxon>Ecdysozoa</taxon>
        <taxon>Arthropoda</taxon>
        <taxon>Crustacea</taxon>
        <taxon>Multicrustacea</taxon>
        <taxon>Malacostraca</taxon>
        <taxon>Eumalacostraca</taxon>
        <taxon>Eucarida</taxon>
        <taxon>Euphausiacea</taxon>
        <taxon>Euphausiidae</taxon>
        <taxon>Meganyctiphanes</taxon>
    </lineage>
</organism>
<dbReference type="PANTHER" id="PTHR11662:SF399">
    <property type="entry name" value="FI19708P1-RELATED"/>
    <property type="match status" value="1"/>
</dbReference>
<dbReference type="PROSITE" id="PS50850">
    <property type="entry name" value="MFS"/>
    <property type="match status" value="1"/>
</dbReference>
<evidence type="ECO:0000256" key="3">
    <source>
        <dbReference type="ARBA" id="ARBA00022989"/>
    </source>
</evidence>
<dbReference type="GO" id="GO:0022857">
    <property type="term" value="F:transmembrane transporter activity"/>
    <property type="evidence" value="ECO:0007669"/>
    <property type="project" value="InterPro"/>
</dbReference>
<protein>
    <recommendedName>
        <fullName evidence="6">Major facilitator superfamily (MFS) profile domain-containing protein</fullName>
    </recommendedName>
</protein>
<name>A0AAV2PRY0_MEGNR</name>
<feature type="transmembrane region" description="Helical" evidence="5">
    <location>
        <begin position="390"/>
        <end position="407"/>
    </location>
</feature>
<sequence>MLSSEKKQIPEGGIAESIAQACQDSSKLTFTDLQNVENLLNDLQNAETENTSDTELNDINPSLLGSWRLYTSLVTMTGMALLMVFRMSLTMTLVCTPNIRNYTSNITVNCLLYNNITTEVQGSDPWSAEIQEHLLNSFFYGYILGQLMGGWTCDRLGGRVILLTSVAGSSFVTMSLPLAANIEHSALLLTRLLQGIFQGIGWSCPVYLVRRWGCPRDIHYLICVVYMGIPLGVILGFPVAQTLCIKGPTGSWPTLYYLTGFSGLIWWITAYFLLHNDPTQHPLVSETEKMYIGHNGWSKGSSKSAVPCVTMFKSPQVISIIGAQICCTFGYYILCLTPHRFMMDLFSFNSYQNYTLLLVPWIVEIPVSVAAAVGVHYLKTTSMSTTNIRKIFNTVGFVLAALSPVLMVELGCTWRQYAVIPLTLAQVGHCLAFVNGYLFAPMDLTPSFAATLTGISNAIQGVNAIFAPLVVYRLTPTGVVSEWRLVFWIAAILYLLGAAVFALWGSAKPLPWAEPVKCKEYKKYVPRTEEVIRGSPTEDKEFQNYMVLNGYAKELVHFRPLMVDGPEGSEGAVPSLVHRHRLGHEEVQQCFGQRRFSLQTSTKHDAIN</sequence>
<dbReference type="GO" id="GO:0016020">
    <property type="term" value="C:membrane"/>
    <property type="evidence" value="ECO:0007669"/>
    <property type="project" value="UniProtKB-SubCell"/>
</dbReference>
<dbReference type="PANTHER" id="PTHR11662">
    <property type="entry name" value="SOLUTE CARRIER FAMILY 17"/>
    <property type="match status" value="1"/>
</dbReference>
<feature type="transmembrane region" description="Helical" evidence="5">
    <location>
        <begin position="67"/>
        <end position="85"/>
    </location>
</feature>
<comment type="caution">
    <text evidence="7">The sequence shown here is derived from an EMBL/GenBank/DDBJ whole genome shotgun (WGS) entry which is preliminary data.</text>
</comment>
<keyword evidence="2 5" id="KW-0812">Transmembrane</keyword>
<feature type="transmembrane region" description="Helical" evidence="5">
    <location>
        <begin position="317"/>
        <end position="334"/>
    </location>
</feature>
<dbReference type="AlphaFoldDB" id="A0AAV2PRY0"/>
<gene>
    <name evidence="7" type="ORF">MNOR_LOCUS2385</name>
</gene>
<keyword evidence="4 5" id="KW-0472">Membrane</keyword>
<feature type="transmembrane region" description="Helical" evidence="5">
    <location>
        <begin position="186"/>
        <end position="208"/>
    </location>
</feature>
<feature type="transmembrane region" description="Helical" evidence="5">
    <location>
        <begin position="419"/>
        <end position="440"/>
    </location>
</feature>
<dbReference type="EMBL" id="CAXKWB010000721">
    <property type="protein sequence ID" value="CAL4062086.1"/>
    <property type="molecule type" value="Genomic_DNA"/>
</dbReference>
<proteinExistence type="predicted"/>
<feature type="transmembrane region" description="Helical" evidence="5">
    <location>
        <begin position="255"/>
        <end position="274"/>
    </location>
</feature>
<evidence type="ECO:0000256" key="1">
    <source>
        <dbReference type="ARBA" id="ARBA00004141"/>
    </source>
</evidence>
<feature type="transmembrane region" description="Helical" evidence="5">
    <location>
        <begin position="452"/>
        <end position="473"/>
    </location>
</feature>
<evidence type="ECO:0000313" key="7">
    <source>
        <dbReference type="EMBL" id="CAL4062086.1"/>
    </source>
</evidence>
<feature type="transmembrane region" description="Helical" evidence="5">
    <location>
        <begin position="485"/>
        <end position="504"/>
    </location>
</feature>
<accession>A0AAV2PRY0</accession>
<evidence type="ECO:0000259" key="6">
    <source>
        <dbReference type="PROSITE" id="PS50850"/>
    </source>
</evidence>
<dbReference type="Pfam" id="PF07690">
    <property type="entry name" value="MFS_1"/>
    <property type="match status" value="1"/>
</dbReference>
<dbReference type="InterPro" id="IPR050382">
    <property type="entry name" value="MFS_Na/Anion_cotransporter"/>
</dbReference>